<feature type="domain" description="Ketoreductase" evidence="3">
    <location>
        <begin position="6"/>
        <end position="181"/>
    </location>
</feature>
<dbReference type="GO" id="GO:0016491">
    <property type="term" value="F:oxidoreductase activity"/>
    <property type="evidence" value="ECO:0007669"/>
    <property type="project" value="UniProtKB-KW"/>
</dbReference>
<gene>
    <name evidence="4" type="ORF">F9B16_40385</name>
</gene>
<dbReference type="Gene3D" id="3.40.50.720">
    <property type="entry name" value="NAD(P)-binding Rossmann-like Domain"/>
    <property type="match status" value="1"/>
</dbReference>
<keyword evidence="5" id="KW-1185">Reference proteome</keyword>
<dbReference type="SMART" id="SM00822">
    <property type="entry name" value="PKS_KR"/>
    <property type="match status" value="1"/>
</dbReference>
<reference evidence="4 5" key="1">
    <citation type="submission" date="2019-09" db="EMBL/GenBank/DDBJ databases">
        <title>Actinomadura physcomitrii sp. nov., a novel actinomycete isolated from moss [Physcomitrium sphaericum (Ludw) Fuernr].</title>
        <authorList>
            <person name="Liu C."/>
            <person name="Zhuang X."/>
        </authorList>
    </citation>
    <scope>NUCLEOTIDE SEQUENCE [LARGE SCALE GENOMIC DNA]</scope>
    <source>
        <strain evidence="4 5">CYP1-1B</strain>
    </source>
</reference>
<dbReference type="InterPro" id="IPR020904">
    <property type="entry name" value="Sc_DH/Rdtase_CS"/>
</dbReference>
<dbReference type="Pfam" id="PF00106">
    <property type="entry name" value="adh_short"/>
    <property type="match status" value="1"/>
</dbReference>
<dbReference type="AlphaFoldDB" id="A0A6L3VKK1"/>
<evidence type="ECO:0000259" key="3">
    <source>
        <dbReference type="SMART" id="SM00822"/>
    </source>
</evidence>
<proteinExistence type="inferred from homology"/>
<evidence type="ECO:0000313" key="4">
    <source>
        <dbReference type="EMBL" id="KAB2365747.1"/>
    </source>
</evidence>
<evidence type="ECO:0000313" key="5">
    <source>
        <dbReference type="Proteomes" id="UP000483004"/>
    </source>
</evidence>
<evidence type="ECO:0000256" key="1">
    <source>
        <dbReference type="ARBA" id="ARBA00006484"/>
    </source>
</evidence>
<keyword evidence="2" id="KW-0560">Oxidoreductase</keyword>
<protein>
    <submittedName>
        <fullName evidence="4">SDR family NAD(P)-dependent oxidoreductase</fullName>
    </submittedName>
</protein>
<name>A0A6L3VKK1_9ACTN</name>
<dbReference type="SUPFAM" id="SSF51735">
    <property type="entry name" value="NAD(P)-binding Rossmann-fold domains"/>
    <property type="match status" value="1"/>
</dbReference>
<comment type="similarity">
    <text evidence="1">Belongs to the short-chain dehydrogenases/reductases (SDR) family.</text>
</comment>
<comment type="caution">
    <text evidence="4">The sequence shown here is derived from an EMBL/GenBank/DDBJ whole genome shotgun (WGS) entry which is preliminary data.</text>
</comment>
<dbReference type="EMBL" id="WBMR01000203">
    <property type="protein sequence ID" value="KAB2365747.1"/>
    <property type="molecule type" value="Genomic_DNA"/>
</dbReference>
<dbReference type="InterPro" id="IPR002347">
    <property type="entry name" value="SDR_fam"/>
</dbReference>
<dbReference type="PANTHER" id="PTHR44196:SF2">
    <property type="entry name" value="SHORT-CHAIN DEHYDROGENASE-RELATED"/>
    <property type="match status" value="1"/>
</dbReference>
<dbReference type="Proteomes" id="UP000483004">
    <property type="component" value="Unassembled WGS sequence"/>
</dbReference>
<dbReference type="RefSeq" id="WP_151545547.1">
    <property type="nucleotide sequence ID" value="NZ_WBMR01000203.1"/>
</dbReference>
<evidence type="ECO:0000256" key="2">
    <source>
        <dbReference type="ARBA" id="ARBA00023002"/>
    </source>
</evidence>
<dbReference type="InterPro" id="IPR036291">
    <property type="entry name" value="NAD(P)-bd_dom_sf"/>
</dbReference>
<accession>A0A6L3VKK1</accession>
<dbReference type="CDD" id="cd05233">
    <property type="entry name" value="SDR_c"/>
    <property type="match status" value="1"/>
</dbReference>
<dbReference type="GO" id="GO:0016020">
    <property type="term" value="C:membrane"/>
    <property type="evidence" value="ECO:0007669"/>
    <property type="project" value="TreeGrafter"/>
</dbReference>
<dbReference type="OrthoDB" id="9797538at2"/>
<dbReference type="PROSITE" id="PS00061">
    <property type="entry name" value="ADH_SHORT"/>
    <property type="match status" value="1"/>
</dbReference>
<dbReference type="PANTHER" id="PTHR44196">
    <property type="entry name" value="DEHYDROGENASE/REDUCTASE SDR FAMILY MEMBER 7B"/>
    <property type="match status" value="1"/>
</dbReference>
<dbReference type="InterPro" id="IPR057326">
    <property type="entry name" value="KR_dom"/>
</dbReference>
<sequence length="256" mass="26656">MTEPTRLALVTGASTGIGRALADEFARHGLHVIMAAENAEITAAAEAVGDATPVRVDLATPQGVEELYAAVGTRPLDAVAINAGVGVGGDFARDNALADELNLVDLNVRSAVHLAKLVLNDMVRRGSGRVLFTSSIAATSPGPYLATYAASKAFLYSFAEALRHELHGTGVTVTALLPGPTRTNFFERAGVLDTRLGKAGKDDPADVARQAYEALMAGKDHVVTGSARTKVQTTASRAMPEPVKAKMHALMSKPGT</sequence>
<dbReference type="PRINTS" id="PR00081">
    <property type="entry name" value="GDHRDH"/>
</dbReference>
<organism evidence="4 5">
    <name type="scientific">Actinomadura montaniterrae</name>
    <dbReference type="NCBI Taxonomy" id="1803903"/>
    <lineage>
        <taxon>Bacteria</taxon>
        <taxon>Bacillati</taxon>
        <taxon>Actinomycetota</taxon>
        <taxon>Actinomycetes</taxon>
        <taxon>Streptosporangiales</taxon>
        <taxon>Thermomonosporaceae</taxon>
        <taxon>Actinomadura</taxon>
    </lineage>
</organism>